<evidence type="ECO:0000313" key="2">
    <source>
        <dbReference type="EMBL" id="KKR86790.1"/>
    </source>
</evidence>
<feature type="signal peptide" evidence="1">
    <location>
        <begin position="1"/>
        <end position="23"/>
    </location>
</feature>
<sequence>MDSVNKKILGLCALFFLLPGCSACNRSNTQNVSLPDTKIVMESYNPQFSRTMQYLDMLVMKGSSSIEEVKPYLSNKDPKQRWVAVYIIGRVANHDQVNILLPLLQDSEEAVRISAAGTLANKGYREALPVLISGTRSTGTISYLHPEQEIAGFCFDVLSVYTKQTFFTPEEWEQWWKIVEGKLSWDEATKTYR</sequence>
<reference evidence="2 3" key="1">
    <citation type="journal article" date="2015" name="Nature">
        <title>rRNA introns, odd ribosomes, and small enigmatic genomes across a large radiation of phyla.</title>
        <authorList>
            <person name="Brown C.T."/>
            <person name="Hug L.A."/>
            <person name="Thomas B.C."/>
            <person name="Sharon I."/>
            <person name="Castelle C.J."/>
            <person name="Singh A."/>
            <person name="Wilkins M.J."/>
            <person name="Williams K.H."/>
            <person name="Banfield J.F."/>
        </authorList>
    </citation>
    <scope>NUCLEOTIDE SEQUENCE [LARGE SCALE GENOMIC DNA]</scope>
</reference>
<dbReference type="Pfam" id="PF13646">
    <property type="entry name" value="HEAT_2"/>
    <property type="match status" value="1"/>
</dbReference>
<dbReference type="Proteomes" id="UP000034616">
    <property type="component" value="Unassembled WGS sequence"/>
</dbReference>
<evidence type="ECO:0000256" key="1">
    <source>
        <dbReference type="SAM" id="SignalP"/>
    </source>
</evidence>
<dbReference type="InterPro" id="IPR011989">
    <property type="entry name" value="ARM-like"/>
</dbReference>
<evidence type="ECO:0000313" key="3">
    <source>
        <dbReference type="Proteomes" id="UP000034616"/>
    </source>
</evidence>
<accession>A0A0G0WQP1</accession>
<dbReference type="InterPro" id="IPR016024">
    <property type="entry name" value="ARM-type_fold"/>
</dbReference>
<organism evidence="2 3">
    <name type="scientific">Candidatus Uhrbacteria bacterium GW2011_GWC2_41_11</name>
    <dbReference type="NCBI Taxonomy" id="1618985"/>
    <lineage>
        <taxon>Bacteria</taxon>
        <taxon>Candidatus Uhriibacteriota</taxon>
    </lineage>
</organism>
<protein>
    <submittedName>
        <fullName evidence="2">Peptidase C14, caspase catalytic subunit p20</fullName>
    </submittedName>
</protein>
<dbReference type="EMBL" id="LCAH01000008">
    <property type="protein sequence ID" value="KKR86790.1"/>
    <property type="molecule type" value="Genomic_DNA"/>
</dbReference>
<dbReference type="Gene3D" id="1.25.10.10">
    <property type="entry name" value="Leucine-rich Repeat Variant"/>
    <property type="match status" value="1"/>
</dbReference>
<dbReference type="SUPFAM" id="SSF48371">
    <property type="entry name" value="ARM repeat"/>
    <property type="match status" value="1"/>
</dbReference>
<feature type="chain" id="PRO_5002535184" evidence="1">
    <location>
        <begin position="24"/>
        <end position="193"/>
    </location>
</feature>
<keyword evidence="1" id="KW-0732">Signal</keyword>
<gene>
    <name evidence="2" type="ORF">UU35_C0008G0004</name>
</gene>
<dbReference type="AlphaFoldDB" id="A0A0G0WQP1"/>
<name>A0A0G0WQP1_9BACT</name>
<comment type="caution">
    <text evidence="2">The sequence shown here is derived from an EMBL/GenBank/DDBJ whole genome shotgun (WGS) entry which is preliminary data.</text>
</comment>
<proteinExistence type="predicted"/>